<reference evidence="2" key="2">
    <citation type="submission" date="2020-09" db="EMBL/GenBank/DDBJ databases">
        <authorList>
            <person name="Sun Q."/>
            <person name="Kim S."/>
        </authorList>
    </citation>
    <scope>NUCLEOTIDE SEQUENCE</scope>
    <source>
        <strain evidence="2">KCTC 23224</strain>
    </source>
</reference>
<keyword evidence="3" id="KW-1185">Reference proteome</keyword>
<sequence length="426" mass="48715">MGTLLALGSCQEFREGPELASLQEDVTYQVLPPVLDPSGRISFANLVSFSDFVEKNADKPGEELVFFEGQFVSLRQKNEELAERNPSLLRVLDEDVEEDPIIVDDFTASIVNEKREVMIDGKVVRYTEFGTWVYDDYFTDRVEQLLLSTTEEAIDAIYASHDFDEDPFYELEPGIFIFGLALHGDDYDYEEMSLNQTNARMVPWSPALFDYPGCNKASNRTQYIHPNNKWNGGVRIIQTHGVKDKRRMKVKVWSTNYITHATGGFETKYQRRTLGAWWRYKADQISVSVRANIYYPIPDGTPGLPDKLYMPIKIDQWLYGNGYLRFNDERNAKLGFGIITAQIGISNNLQSLLQGGITNWCEPANDFRERNGQNPIPTKPGQKPKRLCKPKWKPAKNVKIKNSESCHFVRDGSTTREIQISTKFDG</sequence>
<name>A0A8J3CYU5_9BACT</name>
<evidence type="ECO:0000256" key="1">
    <source>
        <dbReference type="SAM" id="MobiDB-lite"/>
    </source>
</evidence>
<dbReference type="EMBL" id="BMYF01000011">
    <property type="protein sequence ID" value="GHB39304.1"/>
    <property type="molecule type" value="Genomic_DNA"/>
</dbReference>
<protein>
    <submittedName>
        <fullName evidence="2">Uncharacterized protein</fullName>
    </submittedName>
</protein>
<evidence type="ECO:0000313" key="3">
    <source>
        <dbReference type="Proteomes" id="UP000642809"/>
    </source>
</evidence>
<dbReference type="Proteomes" id="UP000642809">
    <property type="component" value="Unassembled WGS sequence"/>
</dbReference>
<accession>A0A8J3CYU5</accession>
<dbReference type="AlphaFoldDB" id="A0A8J3CYU5"/>
<comment type="caution">
    <text evidence="2">The sequence shown here is derived from an EMBL/GenBank/DDBJ whole genome shotgun (WGS) entry which is preliminary data.</text>
</comment>
<gene>
    <name evidence="2" type="ORF">GCM10008106_20650</name>
</gene>
<evidence type="ECO:0000313" key="2">
    <source>
        <dbReference type="EMBL" id="GHB39304.1"/>
    </source>
</evidence>
<feature type="region of interest" description="Disordered" evidence="1">
    <location>
        <begin position="368"/>
        <end position="389"/>
    </location>
</feature>
<organism evidence="2 3">
    <name type="scientific">Mongoliitalea lutea</name>
    <dbReference type="NCBI Taxonomy" id="849756"/>
    <lineage>
        <taxon>Bacteria</taxon>
        <taxon>Pseudomonadati</taxon>
        <taxon>Bacteroidota</taxon>
        <taxon>Cytophagia</taxon>
        <taxon>Cytophagales</taxon>
        <taxon>Cyclobacteriaceae</taxon>
        <taxon>Mongoliitalea</taxon>
    </lineage>
</organism>
<reference evidence="2" key="1">
    <citation type="journal article" date="2014" name="Int. J. Syst. Evol. Microbiol.">
        <title>Complete genome sequence of Corynebacterium casei LMG S-19264T (=DSM 44701T), isolated from a smear-ripened cheese.</title>
        <authorList>
            <consortium name="US DOE Joint Genome Institute (JGI-PGF)"/>
            <person name="Walter F."/>
            <person name="Albersmeier A."/>
            <person name="Kalinowski J."/>
            <person name="Ruckert C."/>
        </authorList>
    </citation>
    <scope>NUCLEOTIDE SEQUENCE</scope>
    <source>
        <strain evidence="2">KCTC 23224</strain>
    </source>
</reference>
<proteinExistence type="predicted"/>
<dbReference type="RefSeq" id="WP_189581784.1">
    <property type="nucleotide sequence ID" value="NZ_BMYF01000011.1"/>
</dbReference>